<accession>A0AC59ZVN9</accession>
<gene>
    <name evidence="1" type="ORF">MRATA1EN22A_LOCUS23687</name>
</gene>
<evidence type="ECO:0000313" key="2">
    <source>
        <dbReference type="Proteomes" id="UP001162501"/>
    </source>
</evidence>
<name>A0AC59ZVN9_RANTA</name>
<proteinExistence type="predicted"/>
<organism evidence="1 2">
    <name type="scientific">Rangifer tarandus platyrhynchus</name>
    <name type="common">Svalbard reindeer</name>
    <dbReference type="NCBI Taxonomy" id="3082113"/>
    <lineage>
        <taxon>Eukaryota</taxon>
        <taxon>Metazoa</taxon>
        <taxon>Chordata</taxon>
        <taxon>Craniata</taxon>
        <taxon>Vertebrata</taxon>
        <taxon>Euteleostomi</taxon>
        <taxon>Mammalia</taxon>
        <taxon>Eutheria</taxon>
        <taxon>Laurasiatheria</taxon>
        <taxon>Artiodactyla</taxon>
        <taxon>Ruminantia</taxon>
        <taxon>Pecora</taxon>
        <taxon>Cervidae</taxon>
        <taxon>Odocoileinae</taxon>
        <taxon>Rangifer</taxon>
    </lineage>
</organism>
<sequence length="146" mass="14692">MALNPMTGVLVRRGDADTEEKPRSDGGGGSSKAAASLESPGTSQGRRDGEDTVRGGPGAGMAPEYPTRGPAVLCAQDLPAPAPRGVRSEGRAVQAGPPARGLRQPFPGRSAGGSAGLPPPCSACNTGTSRRLWEQLGPVPPSSALR</sequence>
<dbReference type="Proteomes" id="UP001162501">
    <property type="component" value="Chromosome 4"/>
</dbReference>
<evidence type="ECO:0000313" key="1">
    <source>
        <dbReference type="EMBL" id="CAN0518018.1"/>
    </source>
</evidence>
<reference evidence="1" key="1">
    <citation type="submission" date="2023-05" db="EMBL/GenBank/DDBJ databases">
        <authorList>
            <consortium name="ELIXIR-Norway"/>
        </authorList>
    </citation>
    <scope>NUCLEOTIDE SEQUENCE</scope>
</reference>
<dbReference type="EMBL" id="OX596088">
    <property type="protein sequence ID" value="CAN0518018.1"/>
    <property type="molecule type" value="Genomic_DNA"/>
</dbReference>
<protein>
    <submittedName>
        <fullName evidence="1">Uncharacterized protein</fullName>
    </submittedName>
</protein>
<reference evidence="1" key="2">
    <citation type="submission" date="2025-03" db="EMBL/GenBank/DDBJ databases">
        <authorList>
            <consortium name="ELIXIR-Norway"/>
            <consortium name="Elixir Norway"/>
        </authorList>
    </citation>
    <scope>NUCLEOTIDE SEQUENCE</scope>
</reference>